<gene>
    <name evidence="2" type="ORF">EPUS_05465</name>
</gene>
<dbReference type="RefSeq" id="XP_007804421.1">
    <property type="nucleotide sequence ID" value="XM_007806230.1"/>
</dbReference>
<feature type="region of interest" description="Disordered" evidence="1">
    <location>
        <begin position="197"/>
        <end position="216"/>
    </location>
</feature>
<keyword evidence="3" id="KW-1185">Reference proteome</keyword>
<sequence>MHSSDDALTVGNSPDTKPHKIITRQTSQHTLTSTSSTKNATGISLSTGSSVSELPTFQSEHPASVTESQTSAQSMQTSVVTPSANRTAMITATRTSQALDIKTSEKIPEPVATELDKWFRKHKNGIHPGAVTCVCAQYNNPIWVPSSGRRPVFEDRTGQKLQAQLYSLKKAGWIRNGRYMVLVVWNDAQSPVIIKGVLGGPGSKSKKQPPPGRSLCRIWKGKVPGTTPAGFLKDSFVFMVRHDELHARAENTLEEAPLSGPNTYTASSSLHSAPPSPALLSRDQARKSKPDDLTVVRQDPREALRHLPSGLRVMLGDYYDKNGTHHAPVCACDEKRLSFAIDVYSSIVLQDSFGSKVPMDRFPTGFEGYVFLVAKGETIIRYSLSDTTSRNYVAWYGDELFEPIDLFDYQTTEPQRMNWQGIWILAGRSCRLTTLIQMQ</sequence>
<organism evidence="2 3">
    <name type="scientific">Endocarpon pusillum (strain Z07020 / HMAS-L-300199)</name>
    <name type="common">Lichen-forming fungus</name>
    <dbReference type="NCBI Taxonomy" id="1263415"/>
    <lineage>
        <taxon>Eukaryota</taxon>
        <taxon>Fungi</taxon>
        <taxon>Dikarya</taxon>
        <taxon>Ascomycota</taxon>
        <taxon>Pezizomycotina</taxon>
        <taxon>Eurotiomycetes</taxon>
        <taxon>Chaetothyriomycetidae</taxon>
        <taxon>Verrucariales</taxon>
        <taxon>Verrucariaceae</taxon>
        <taxon>Endocarpon</taxon>
    </lineage>
</organism>
<dbReference type="Proteomes" id="UP000019373">
    <property type="component" value="Unassembled WGS sequence"/>
</dbReference>
<reference evidence="3" key="1">
    <citation type="journal article" date="2014" name="BMC Genomics">
        <title>Genome characteristics reveal the impact of lichenization on lichen-forming fungus Endocarpon pusillum Hedwig (Verrucariales, Ascomycota).</title>
        <authorList>
            <person name="Wang Y.-Y."/>
            <person name="Liu B."/>
            <person name="Zhang X.-Y."/>
            <person name="Zhou Q.-M."/>
            <person name="Zhang T."/>
            <person name="Li H."/>
            <person name="Yu Y.-F."/>
            <person name="Zhang X.-L."/>
            <person name="Hao X.-Y."/>
            <person name="Wang M."/>
            <person name="Wang L."/>
            <person name="Wei J.-C."/>
        </authorList>
    </citation>
    <scope>NUCLEOTIDE SEQUENCE [LARGE SCALE GENOMIC DNA]</scope>
    <source>
        <strain evidence="3">Z07020 / HMAS-L-300199</strain>
    </source>
</reference>
<name>U1GDX3_ENDPU</name>
<dbReference type="AlphaFoldDB" id="U1GDX3"/>
<feature type="compositionally biased region" description="Low complexity" evidence="1">
    <location>
        <begin position="23"/>
        <end position="37"/>
    </location>
</feature>
<evidence type="ECO:0000313" key="2">
    <source>
        <dbReference type="EMBL" id="ERF69921.1"/>
    </source>
</evidence>
<dbReference type="HOGENOM" id="CLU_624087_0_0_1"/>
<feature type="compositionally biased region" description="Low complexity" evidence="1">
    <location>
        <begin position="266"/>
        <end position="281"/>
    </location>
</feature>
<feature type="region of interest" description="Disordered" evidence="1">
    <location>
        <begin position="1"/>
        <end position="83"/>
    </location>
</feature>
<feature type="region of interest" description="Disordered" evidence="1">
    <location>
        <begin position="252"/>
        <end position="292"/>
    </location>
</feature>
<evidence type="ECO:0000256" key="1">
    <source>
        <dbReference type="SAM" id="MobiDB-lite"/>
    </source>
</evidence>
<protein>
    <submittedName>
        <fullName evidence="2">Uncharacterized protein</fullName>
    </submittedName>
</protein>
<dbReference type="EMBL" id="KE721373">
    <property type="protein sequence ID" value="ERF69921.1"/>
    <property type="molecule type" value="Genomic_DNA"/>
</dbReference>
<dbReference type="GeneID" id="19240415"/>
<accession>U1GDX3</accession>
<feature type="compositionally biased region" description="Polar residues" evidence="1">
    <location>
        <begin position="38"/>
        <end position="83"/>
    </location>
</feature>
<feature type="compositionally biased region" description="Basic and acidic residues" evidence="1">
    <location>
        <begin position="283"/>
        <end position="292"/>
    </location>
</feature>
<evidence type="ECO:0000313" key="3">
    <source>
        <dbReference type="Proteomes" id="UP000019373"/>
    </source>
</evidence>
<proteinExistence type="predicted"/>